<evidence type="ECO:0000313" key="4">
    <source>
        <dbReference type="EMBL" id="AIA87570.1"/>
    </source>
</evidence>
<reference evidence="4" key="1">
    <citation type="journal article" date="2013" name="Environ. Microbiol.">
        <title>Seasonally variable intestinal metagenomes of the red palm weevil (Rhynchophorus ferrugineus).</title>
        <authorList>
            <person name="Jia S."/>
            <person name="Zhang X."/>
            <person name="Zhang G."/>
            <person name="Yin A."/>
            <person name="Zhang S."/>
            <person name="Li F."/>
            <person name="Wang L."/>
            <person name="Zhao D."/>
            <person name="Yun Q."/>
            <person name="Tala"/>
            <person name="Wang J."/>
            <person name="Sun G."/>
            <person name="Baabdullah M."/>
            <person name="Yu X."/>
            <person name="Hu S."/>
            <person name="Al-Mssallem I.S."/>
            <person name="Yu J."/>
        </authorList>
    </citation>
    <scope>NUCLEOTIDE SEQUENCE</scope>
</reference>
<dbReference type="Gene3D" id="2.60.420.10">
    <property type="entry name" value="Maltose phosphorylase, domain 3"/>
    <property type="match status" value="1"/>
</dbReference>
<dbReference type="PANTHER" id="PTHR37469:SF2">
    <property type="entry name" value="CELLOBIONIC ACID PHOSPHORYLASE"/>
    <property type="match status" value="1"/>
</dbReference>
<dbReference type="Gene3D" id="1.50.10.10">
    <property type="match status" value="1"/>
</dbReference>
<dbReference type="PANTHER" id="PTHR37469">
    <property type="entry name" value="CELLOBIONIC ACID PHOSPHORYLASE-RELATED"/>
    <property type="match status" value="1"/>
</dbReference>
<dbReference type="Pfam" id="PF17167">
    <property type="entry name" value="Glyco_hydro_94"/>
    <property type="match status" value="1"/>
</dbReference>
<dbReference type="InterPro" id="IPR052047">
    <property type="entry name" value="GH94_Enzymes"/>
</dbReference>
<evidence type="ECO:0000256" key="2">
    <source>
        <dbReference type="ARBA" id="ARBA00022679"/>
    </source>
</evidence>
<organism evidence="4">
    <name type="scientific">uncultured Spirochaeta sp</name>
    <dbReference type="NCBI Taxonomy" id="174390"/>
    <lineage>
        <taxon>Bacteria</taxon>
        <taxon>Pseudomonadati</taxon>
        <taxon>Spirochaetota</taxon>
        <taxon>Spirochaetia</taxon>
        <taxon>Spirochaetales</taxon>
        <taxon>Spirochaetaceae</taxon>
        <taxon>Spirochaeta</taxon>
        <taxon>environmental samples</taxon>
    </lineage>
</organism>
<evidence type="ECO:0000256" key="1">
    <source>
        <dbReference type="ARBA" id="ARBA00022676"/>
    </source>
</evidence>
<dbReference type="GO" id="GO:0005975">
    <property type="term" value="P:carbohydrate metabolic process"/>
    <property type="evidence" value="ECO:0007669"/>
    <property type="project" value="InterPro"/>
</dbReference>
<proteinExistence type="predicted"/>
<dbReference type="EMBL" id="KF120298">
    <property type="protein sequence ID" value="AIA87570.1"/>
    <property type="molecule type" value="Genomic_DNA"/>
</dbReference>
<dbReference type="InterPro" id="IPR033432">
    <property type="entry name" value="GH94_catalytic"/>
</dbReference>
<dbReference type="SUPFAM" id="SSF48208">
    <property type="entry name" value="Six-hairpin glycosidases"/>
    <property type="match status" value="1"/>
</dbReference>
<protein>
    <submittedName>
        <fullName evidence="4">CAZy families GH94 protein</fullName>
    </submittedName>
</protein>
<dbReference type="GO" id="GO:0016757">
    <property type="term" value="F:glycosyltransferase activity"/>
    <property type="evidence" value="ECO:0007669"/>
    <property type="project" value="UniProtKB-KW"/>
</dbReference>
<evidence type="ECO:0000259" key="3">
    <source>
        <dbReference type="Pfam" id="PF17167"/>
    </source>
</evidence>
<name>A0A060C3G5_9SPIO</name>
<dbReference type="InterPro" id="IPR008928">
    <property type="entry name" value="6-hairpin_glycosidase_sf"/>
</dbReference>
<sequence length="86" mass="9505">MIAGPYAPRHGEAKNSWLTGTAAWSFYCVSQAILGVKPMFNGLLIDPCLPGHLKTVTIRRKFRGCDYIIEIENQSNGERGAIRLAL</sequence>
<dbReference type="AlphaFoldDB" id="A0A060C3G5"/>
<keyword evidence="2" id="KW-0808">Transferase</keyword>
<keyword evidence="1" id="KW-0328">Glycosyltransferase</keyword>
<accession>A0A060C3G5</accession>
<feature type="non-terminal residue" evidence="4">
    <location>
        <position position="86"/>
    </location>
</feature>
<feature type="domain" description="Glycosyl hydrolase 94 catalytic" evidence="3">
    <location>
        <begin position="1"/>
        <end position="35"/>
    </location>
</feature>
<dbReference type="InterPro" id="IPR012341">
    <property type="entry name" value="6hp_glycosidase-like_sf"/>
</dbReference>